<evidence type="ECO:0000313" key="3">
    <source>
        <dbReference type="Proteomes" id="UP000054558"/>
    </source>
</evidence>
<sequence>MPDAPDLQDPQSPPQPAKPVPQAEAKAPLPGQPLPFNSVNKLIVAFQGAGRRVRPLAMAGMGRLLRVINHPDFRASDIAKELSTAPKVTQVLGRIALGTVTKREEDKDRPEGITAQTVYVGLLIWHYDKTHLDALGNYVLAPVYTSIGNYTRNFMGRWRKGYILVALLPVPKPDAFAKGWTRDTPASRDPFGEMRMVYPLPFIFSSDLGEQYHIAGLVAGHCASQQVPKSEMGDLKNFRSHSVRTAATLAEERKSMEGMPTAEANKHATKCGVYPRLKCFLEGSAFEGTPWGNIMLVFLGSDELHTIYGGLFGVHFYQILSTCAPRGRQTELLAQLDRAVAYAASTDKPGWLRLPSNPTHFSTPHKLSYREKAGVLQVYSACVLANLCKFEGDGGDVLVEWVNALNRWIRVTLWNKEPDDLSLAKSDELLWKFQKASENIAHLRKNKKKEVISTGWNLPKMGQMALFGPATIRNGHPDFSNTDRGEQAHELVKGWFQIIGARPGELVRQIANA</sequence>
<accession>A0A1Y1IQS9</accession>
<keyword evidence="3" id="KW-1185">Reference proteome</keyword>
<feature type="region of interest" description="Disordered" evidence="1">
    <location>
        <begin position="1"/>
        <end position="32"/>
    </location>
</feature>
<dbReference type="OrthoDB" id="2418900at2759"/>
<dbReference type="EMBL" id="DF238227">
    <property type="protein sequence ID" value="GAQ93064.1"/>
    <property type="molecule type" value="Genomic_DNA"/>
</dbReference>
<feature type="compositionally biased region" description="Low complexity" evidence="1">
    <location>
        <begin position="1"/>
        <end position="10"/>
    </location>
</feature>
<evidence type="ECO:0000256" key="1">
    <source>
        <dbReference type="SAM" id="MobiDB-lite"/>
    </source>
</evidence>
<proteinExistence type="predicted"/>
<name>A0A1Y1IQS9_KLENI</name>
<reference evidence="2 3" key="1">
    <citation type="journal article" date="2014" name="Nat. Commun.">
        <title>Klebsormidium flaccidum genome reveals primary factors for plant terrestrial adaptation.</title>
        <authorList>
            <person name="Hori K."/>
            <person name="Maruyama F."/>
            <person name="Fujisawa T."/>
            <person name="Togashi T."/>
            <person name="Yamamoto N."/>
            <person name="Seo M."/>
            <person name="Sato S."/>
            <person name="Yamada T."/>
            <person name="Mori H."/>
            <person name="Tajima N."/>
            <person name="Moriyama T."/>
            <person name="Ikeuchi M."/>
            <person name="Watanabe M."/>
            <person name="Wada H."/>
            <person name="Kobayashi K."/>
            <person name="Saito M."/>
            <person name="Masuda T."/>
            <person name="Sasaki-Sekimoto Y."/>
            <person name="Mashiguchi K."/>
            <person name="Awai K."/>
            <person name="Shimojima M."/>
            <person name="Masuda S."/>
            <person name="Iwai M."/>
            <person name="Nobusawa T."/>
            <person name="Narise T."/>
            <person name="Kondo S."/>
            <person name="Saito H."/>
            <person name="Sato R."/>
            <person name="Murakawa M."/>
            <person name="Ihara Y."/>
            <person name="Oshima-Yamada Y."/>
            <person name="Ohtaka K."/>
            <person name="Satoh M."/>
            <person name="Sonobe K."/>
            <person name="Ishii M."/>
            <person name="Ohtani R."/>
            <person name="Kanamori-Sato M."/>
            <person name="Honoki R."/>
            <person name="Miyazaki D."/>
            <person name="Mochizuki H."/>
            <person name="Umetsu J."/>
            <person name="Higashi K."/>
            <person name="Shibata D."/>
            <person name="Kamiya Y."/>
            <person name="Sato N."/>
            <person name="Nakamura Y."/>
            <person name="Tabata S."/>
            <person name="Ida S."/>
            <person name="Kurokawa K."/>
            <person name="Ohta H."/>
        </authorList>
    </citation>
    <scope>NUCLEOTIDE SEQUENCE [LARGE SCALE GENOMIC DNA]</scope>
    <source>
        <strain evidence="2 3">NIES-2285</strain>
    </source>
</reference>
<dbReference type="Pfam" id="PF18759">
    <property type="entry name" value="Plavaka"/>
    <property type="match status" value="1"/>
</dbReference>
<organism evidence="2 3">
    <name type="scientific">Klebsormidium nitens</name>
    <name type="common">Green alga</name>
    <name type="synonym">Ulothrix nitens</name>
    <dbReference type="NCBI Taxonomy" id="105231"/>
    <lineage>
        <taxon>Eukaryota</taxon>
        <taxon>Viridiplantae</taxon>
        <taxon>Streptophyta</taxon>
        <taxon>Klebsormidiophyceae</taxon>
        <taxon>Klebsormidiales</taxon>
        <taxon>Klebsormidiaceae</taxon>
        <taxon>Klebsormidium</taxon>
    </lineage>
</organism>
<dbReference type="Proteomes" id="UP000054558">
    <property type="component" value="Unassembled WGS sequence"/>
</dbReference>
<dbReference type="AlphaFoldDB" id="A0A1Y1IQS9"/>
<dbReference type="InterPro" id="IPR041078">
    <property type="entry name" value="Plavaka"/>
</dbReference>
<protein>
    <submittedName>
        <fullName evidence="2">Uncharacterized protein</fullName>
    </submittedName>
</protein>
<gene>
    <name evidence="2" type="ORF">KFL_012780020</name>
</gene>
<evidence type="ECO:0000313" key="2">
    <source>
        <dbReference type="EMBL" id="GAQ93064.1"/>
    </source>
</evidence>